<organism evidence="1 2">
    <name type="scientific">Pterulicium gracile</name>
    <dbReference type="NCBI Taxonomy" id="1884261"/>
    <lineage>
        <taxon>Eukaryota</taxon>
        <taxon>Fungi</taxon>
        <taxon>Dikarya</taxon>
        <taxon>Basidiomycota</taxon>
        <taxon>Agaricomycotina</taxon>
        <taxon>Agaricomycetes</taxon>
        <taxon>Agaricomycetidae</taxon>
        <taxon>Agaricales</taxon>
        <taxon>Pleurotineae</taxon>
        <taxon>Pterulaceae</taxon>
        <taxon>Pterulicium</taxon>
    </lineage>
</organism>
<evidence type="ECO:0000313" key="1">
    <source>
        <dbReference type="EMBL" id="TFL02724.1"/>
    </source>
</evidence>
<dbReference type="Proteomes" id="UP000305067">
    <property type="component" value="Unassembled WGS sequence"/>
</dbReference>
<evidence type="ECO:0000313" key="2">
    <source>
        <dbReference type="Proteomes" id="UP000305067"/>
    </source>
</evidence>
<dbReference type="EMBL" id="ML178822">
    <property type="protein sequence ID" value="TFL02724.1"/>
    <property type="molecule type" value="Genomic_DNA"/>
</dbReference>
<protein>
    <submittedName>
        <fullName evidence="1">Uncharacterized protein</fullName>
    </submittedName>
</protein>
<proteinExistence type="predicted"/>
<accession>A0A5C3QWJ5</accession>
<gene>
    <name evidence="1" type="ORF">BDV98DRAFT_439251</name>
</gene>
<keyword evidence="2" id="KW-1185">Reference proteome</keyword>
<sequence length="129" mass="13659">MATLAGRAFSGITVLSPFNPIAGLSLAGQCRVGVVEMKDGDYVKSSRTLGPVHMVTAYTLPESSQGFDTEVRRYGKVGGAGLVKLSRLAKVAKCSNVLRQEVTASAGSCRVTDVIRASEVLCWFRDASC</sequence>
<reference evidence="1 2" key="1">
    <citation type="journal article" date="2019" name="Nat. Ecol. Evol.">
        <title>Megaphylogeny resolves global patterns of mushroom evolution.</title>
        <authorList>
            <person name="Varga T."/>
            <person name="Krizsan K."/>
            <person name="Foldi C."/>
            <person name="Dima B."/>
            <person name="Sanchez-Garcia M."/>
            <person name="Sanchez-Ramirez S."/>
            <person name="Szollosi G.J."/>
            <person name="Szarkandi J.G."/>
            <person name="Papp V."/>
            <person name="Albert L."/>
            <person name="Andreopoulos W."/>
            <person name="Angelini C."/>
            <person name="Antonin V."/>
            <person name="Barry K.W."/>
            <person name="Bougher N.L."/>
            <person name="Buchanan P."/>
            <person name="Buyck B."/>
            <person name="Bense V."/>
            <person name="Catcheside P."/>
            <person name="Chovatia M."/>
            <person name="Cooper J."/>
            <person name="Damon W."/>
            <person name="Desjardin D."/>
            <person name="Finy P."/>
            <person name="Geml J."/>
            <person name="Haridas S."/>
            <person name="Hughes K."/>
            <person name="Justo A."/>
            <person name="Karasinski D."/>
            <person name="Kautmanova I."/>
            <person name="Kiss B."/>
            <person name="Kocsube S."/>
            <person name="Kotiranta H."/>
            <person name="LaButti K.M."/>
            <person name="Lechner B.E."/>
            <person name="Liimatainen K."/>
            <person name="Lipzen A."/>
            <person name="Lukacs Z."/>
            <person name="Mihaltcheva S."/>
            <person name="Morgado L.N."/>
            <person name="Niskanen T."/>
            <person name="Noordeloos M.E."/>
            <person name="Ohm R.A."/>
            <person name="Ortiz-Santana B."/>
            <person name="Ovrebo C."/>
            <person name="Racz N."/>
            <person name="Riley R."/>
            <person name="Savchenko A."/>
            <person name="Shiryaev A."/>
            <person name="Soop K."/>
            <person name="Spirin V."/>
            <person name="Szebenyi C."/>
            <person name="Tomsovsky M."/>
            <person name="Tulloss R.E."/>
            <person name="Uehling J."/>
            <person name="Grigoriev I.V."/>
            <person name="Vagvolgyi C."/>
            <person name="Papp T."/>
            <person name="Martin F.M."/>
            <person name="Miettinen O."/>
            <person name="Hibbett D.S."/>
            <person name="Nagy L.G."/>
        </authorList>
    </citation>
    <scope>NUCLEOTIDE SEQUENCE [LARGE SCALE GENOMIC DNA]</scope>
    <source>
        <strain evidence="1 2">CBS 309.79</strain>
    </source>
</reference>
<name>A0A5C3QWJ5_9AGAR</name>
<dbReference type="AlphaFoldDB" id="A0A5C3QWJ5"/>